<accession>W7WYF2</accession>
<protein>
    <submittedName>
        <fullName evidence="2">Transmembrane protein, putative</fullName>
    </submittedName>
</protein>
<evidence type="ECO:0000256" key="1">
    <source>
        <dbReference type="SAM" id="Phobius"/>
    </source>
</evidence>
<gene>
    <name evidence="2" type="ORF">TTHERM_000947429</name>
</gene>
<name>W7WYF2_TETTS</name>
<dbReference type="EMBL" id="GG662452">
    <property type="protein sequence ID" value="EWS71895.1"/>
    <property type="molecule type" value="Genomic_DNA"/>
</dbReference>
<keyword evidence="3" id="KW-1185">Reference proteome</keyword>
<feature type="transmembrane region" description="Helical" evidence="1">
    <location>
        <begin position="6"/>
        <end position="22"/>
    </location>
</feature>
<dbReference type="KEGG" id="tet:TTHERM_000947429"/>
<dbReference type="RefSeq" id="XP_012655573.1">
    <property type="nucleotide sequence ID" value="XM_012800119.1"/>
</dbReference>
<dbReference type="InParanoid" id="W7WYF2"/>
<sequence length="177" mass="21165">MKKAIPITYYILFAFLLIFQAIKQQQRYIDRKINSNIERDIHTLNKKRDFTKHLKSQLSGLYYFLYDFLQLSNVKIQLKLSCFINSTFTNFLNVINSPIDKIPNYQGQGSQYFNYDCNYSSNRTTKETFSNFATTYRILIEFSSLHPYIQIREKKQIPQIYSIIKIILICYRVMNQS</sequence>
<dbReference type="Proteomes" id="UP000009168">
    <property type="component" value="Unassembled WGS sequence"/>
</dbReference>
<keyword evidence="1 2" id="KW-0812">Transmembrane</keyword>
<organism evidence="2 3">
    <name type="scientific">Tetrahymena thermophila (strain SB210)</name>
    <dbReference type="NCBI Taxonomy" id="312017"/>
    <lineage>
        <taxon>Eukaryota</taxon>
        <taxon>Sar</taxon>
        <taxon>Alveolata</taxon>
        <taxon>Ciliophora</taxon>
        <taxon>Intramacronucleata</taxon>
        <taxon>Oligohymenophorea</taxon>
        <taxon>Hymenostomatida</taxon>
        <taxon>Tetrahymenina</taxon>
        <taxon>Tetrahymenidae</taxon>
        <taxon>Tetrahymena</taxon>
    </lineage>
</organism>
<keyword evidence="1" id="KW-0472">Membrane</keyword>
<keyword evidence="1" id="KW-1133">Transmembrane helix</keyword>
<evidence type="ECO:0000313" key="3">
    <source>
        <dbReference type="Proteomes" id="UP000009168"/>
    </source>
</evidence>
<evidence type="ECO:0000313" key="2">
    <source>
        <dbReference type="EMBL" id="EWS71895.1"/>
    </source>
</evidence>
<proteinExistence type="predicted"/>
<reference evidence="3" key="1">
    <citation type="journal article" date="2006" name="PLoS Biol.">
        <title>Macronuclear genome sequence of the ciliate Tetrahymena thermophila, a model eukaryote.</title>
        <authorList>
            <person name="Eisen J.A."/>
            <person name="Coyne R.S."/>
            <person name="Wu M."/>
            <person name="Wu D."/>
            <person name="Thiagarajan M."/>
            <person name="Wortman J.R."/>
            <person name="Badger J.H."/>
            <person name="Ren Q."/>
            <person name="Amedeo P."/>
            <person name="Jones K.M."/>
            <person name="Tallon L.J."/>
            <person name="Delcher A.L."/>
            <person name="Salzberg S.L."/>
            <person name="Silva J.C."/>
            <person name="Haas B.J."/>
            <person name="Majoros W.H."/>
            <person name="Farzad M."/>
            <person name="Carlton J.M."/>
            <person name="Smith R.K. Jr."/>
            <person name="Garg J."/>
            <person name="Pearlman R.E."/>
            <person name="Karrer K.M."/>
            <person name="Sun L."/>
            <person name="Manning G."/>
            <person name="Elde N.C."/>
            <person name="Turkewitz A.P."/>
            <person name="Asai D.J."/>
            <person name="Wilkes D.E."/>
            <person name="Wang Y."/>
            <person name="Cai H."/>
            <person name="Collins K."/>
            <person name="Stewart B.A."/>
            <person name="Lee S.R."/>
            <person name="Wilamowska K."/>
            <person name="Weinberg Z."/>
            <person name="Ruzzo W.L."/>
            <person name="Wloga D."/>
            <person name="Gaertig J."/>
            <person name="Frankel J."/>
            <person name="Tsao C.-C."/>
            <person name="Gorovsky M.A."/>
            <person name="Keeling P.J."/>
            <person name="Waller R.F."/>
            <person name="Patron N.J."/>
            <person name="Cherry J.M."/>
            <person name="Stover N.A."/>
            <person name="Krieger C.J."/>
            <person name="del Toro C."/>
            <person name="Ryder H.F."/>
            <person name="Williamson S.C."/>
            <person name="Barbeau R.A."/>
            <person name="Hamilton E.P."/>
            <person name="Orias E."/>
        </authorList>
    </citation>
    <scope>NUCLEOTIDE SEQUENCE [LARGE SCALE GENOMIC DNA]</scope>
    <source>
        <strain evidence="3">SB210</strain>
    </source>
</reference>
<dbReference type="AlphaFoldDB" id="W7WYF2"/>
<dbReference type="GeneID" id="24441200"/>